<dbReference type="PROSITE" id="PS51257">
    <property type="entry name" value="PROKAR_LIPOPROTEIN"/>
    <property type="match status" value="1"/>
</dbReference>
<dbReference type="AlphaFoldDB" id="A0A9W9CXA2"/>
<organism evidence="2 3">
    <name type="scientific">Gnomoniopsis smithogilvyi</name>
    <dbReference type="NCBI Taxonomy" id="1191159"/>
    <lineage>
        <taxon>Eukaryota</taxon>
        <taxon>Fungi</taxon>
        <taxon>Dikarya</taxon>
        <taxon>Ascomycota</taxon>
        <taxon>Pezizomycotina</taxon>
        <taxon>Sordariomycetes</taxon>
        <taxon>Sordariomycetidae</taxon>
        <taxon>Diaporthales</taxon>
        <taxon>Gnomoniaceae</taxon>
        <taxon>Gnomoniopsis</taxon>
    </lineage>
</organism>
<protein>
    <submittedName>
        <fullName evidence="2">Uncharacterized protein</fullName>
    </submittedName>
</protein>
<dbReference type="Gene3D" id="3.30.70.1990">
    <property type="match status" value="1"/>
</dbReference>
<evidence type="ECO:0000313" key="2">
    <source>
        <dbReference type="EMBL" id="KAJ4390936.1"/>
    </source>
</evidence>
<name>A0A9W9CXA2_9PEZI</name>
<dbReference type="Pfam" id="PF13450">
    <property type="entry name" value="NAD_binding_8"/>
    <property type="match status" value="1"/>
</dbReference>
<dbReference type="InterPro" id="IPR050464">
    <property type="entry name" value="Zeta_carotene_desat/Oxidored"/>
</dbReference>
<accession>A0A9W9CXA2</accession>
<evidence type="ECO:0000313" key="3">
    <source>
        <dbReference type="Proteomes" id="UP001140453"/>
    </source>
</evidence>
<dbReference type="PANTHER" id="PTHR42923">
    <property type="entry name" value="PROTOPORPHYRINOGEN OXIDASE"/>
    <property type="match status" value="1"/>
</dbReference>
<keyword evidence="3" id="KW-1185">Reference proteome</keyword>
<evidence type="ECO:0000256" key="1">
    <source>
        <dbReference type="SAM" id="SignalP"/>
    </source>
</evidence>
<feature type="chain" id="PRO_5040894752" evidence="1">
    <location>
        <begin position="22"/>
        <end position="492"/>
    </location>
</feature>
<dbReference type="SUPFAM" id="SSF51905">
    <property type="entry name" value="FAD/NAD(P)-binding domain"/>
    <property type="match status" value="1"/>
</dbReference>
<keyword evidence="1" id="KW-0732">Signal</keyword>
<dbReference type="OrthoDB" id="68575at2759"/>
<dbReference type="EMBL" id="JAPEVB010000003">
    <property type="protein sequence ID" value="KAJ4390936.1"/>
    <property type="molecule type" value="Genomic_DNA"/>
</dbReference>
<dbReference type="Proteomes" id="UP001140453">
    <property type="component" value="Unassembled WGS sequence"/>
</dbReference>
<dbReference type="GO" id="GO:0016491">
    <property type="term" value="F:oxidoreductase activity"/>
    <property type="evidence" value="ECO:0007669"/>
    <property type="project" value="TreeGrafter"/>
</dbReference>
<comment type="caution">
    <text evidence="2">The sequence shown here is derived from an EMBL/GenBank/DDBJ whole genome shotgun (WGS) entry which is preliminary data.</text>
</comment>
<dbReference type="Gene3D" id="3.50.50.60">
    <property type="entry name" value="FAD/NAD(P)-binding domain"/>
    <property type="match status" value="1"/>
</dbReference>
<feature type="signal peptide" evidence="1">
    <location>
        <begin position="1"/>
        <end position="21"/>
    </location>
</feature>
<reference evidence="2" key="1">
    <citation type="submission" date="2022-10" db="EMBL/GenBank/DDBJ databases">
        <title>Tapping the CABI collections for fungal endophytes: first genome assemblies for Collariella, Neodidymelliopsis, Ascochyta clinopodiicola, Didymella pomorum, Didymosphaeria variabile, Neocosmospora piperis and Neocucurbitaria cava.</title>
        <authorList>
            <person name="Hill R."/>
        </authorList>
    </citation>
    <scope>NUCLEOTIDE SEQUENCE</scope>
    <source>
        <strain evidence="2">IMI 355082</strain>
    </source>
</reference>
<gene>
    <name evidence="2" type="ORF">N0V93_004535</name>
</gene>
<dbReference type="InterPro" id="IPR036188">
    <property type="entry name" value="FAD/NAD-bd_sf"/>
</dbReference>
<proteinExistence type="predicted"/>
<sequence length="492" mass="52280">MVSNVLRGLIASTSLLHSTLAACQGRSPDVVSASTLLPNSTSTQGDVLYYDVAVIGGGSGGVYTAMGLIDQGKSVAVIEKQERLGGHAHTYTDPQTGLPINYGVQVLHNNDLVKAYFARFGLNTTISPVGMTNGVTQVAADFNTGKLLTNLSIPTDTAAIGSALATYATIAASYSSYLSDGFNLPDDVPEDLLMPFGDFVVKYNISAGLPTIFSINQGIGNILDLPTIYTFQYLPLETLIYLQNGFIVPADGKMTTLYDAAAAELGENVFLSSTVESVNRTASSNVTINVATPGGPKTIIASRLVIAIQPTIDNLSPFLDLTAEERDVFSRFTHAGYWPMIVNNTGIPDNFQVNFYDPNTPFNLPRMPGGYVISPTVVPGLKTFYYATGQTSGANPSKLEVRTEMLAGISRLASSGLVSNTSSVPNVVAYADHGAFCLQVSAEEIKAGFYKKMNALQGSGNTFWTGATWIAHDSAQIWRFSEGLLPNITAGI</sequence>
<dbReference type="Gene3D" id="1.10.405.20">
    <property type="match status" value="1"/>
</dbReference>
<dbReference type="PANTHER" id="PTHR42923:SF26">
    <property type="entry name" value="FMN REDUCTASE LOT6, PUTATIVE (AFU_ORTHOLOGUE AFUA_7G06600)-RELATED"/>
    <property type="match status" value="1"/>
</dbReference>